<gene>
    <name evidence="9" type="ORF">GCM10022277_22590</name>
</gene>
<reference evidence="10" key="1">
    <citation type="journal article" date="2019" name="Int. J. Syst. Evol. Microbiol.">
        <title>The Global Catalogue of Microorganisms (GCM) 10K type strain sequencing project: providing services to taxonomists for standard genome sequencing and annotation.</title>
        <authorList>
            <consortium name="The Broad Institute Genomics Platform"/>
            <consortium name="The Broad Institute Genome Sequencing Center for Infectious Disease"/>
            <person name="Wu L."/>
            <person name="Ma J."/>
        </authorList>
    </citation>
    <scope>NUCLEOTIDE SEQUENCE [LARGE SCALE GENOMIC DNA]</scope>
    <source>
        <strain evidence="10">JCM 17551</strain>
    </source>
</reference>
<evidence type="ECO:0000256" key="3">
    <source>
        <dbReference type="ARBA" id="ARBA00022448"/>
    </source>
</evidence>
<comment type="caution">
    <text evidence="9">The sequence shown here is derived from an EMBL/GenBank/DDBJ whole genome shotgun (WGS) entry which is preliminary data.</text>
</comment>
<feature type="transmembrane region" description="Helical" evidence="8">
    <location>
        <begin position="213"/>
        <end position="231"/>
    </location>
</feature>
<comment type="subcellular location">
    <subcellularLocation>
        <location evidence="1">Cell membrane</location>
        <topology evidence="1">Multi-pass membrane protein</topology>
    </subcellularLocation>
</comment>
<feature type="transmembrane region" description="Helical" evidence="8">
    <location>
        <begin position="20"/>
        <end position="41"/>
    </location>
</feature>
<dbReference type="PANTHER" id="PTHR34979">
    <property type="entry name" value="INNER MEMBRANE PROTEIN YGAZ"/>
    <property type="match status" value="1"/>
</dbReference>
<evidence type="ECO:0000256" key="6">
    <source>
        <dbReference type="ARBA" id="ARBA00022989"/>
    </source>
</evidence>
<evidence type="ECO:0000256" key="7">
    <source>
        <dbReference type="ARBA" id="ARBA00023136"/>
    </source>
</evidence>
<keyword evidence="10" id="KW-1185">Reference proteome</keyword>
<evidence type="ECO:0000313" key="10">
    <source>
        <dbReference type="Proteomes" id="UP001501565"/>
    </source>
</evidence>
<feature type="transmembrane region" description="Helical" evidence="8">
    <location>
        <begin position="167"/>
        <end position="184"/>
    </location>
</feature>
<dbReference type="EMBL" id="BAABBN010000007">
    <property type="protein sequence ID" value="GAA3925986.1"/>
    <property type="molecule type" value="Genomic_DNA"/>
</dbReference>
<evidence type="ECO:0000256" key="1">
    <source>
        <dbReference type="ARBA" id="ARBA00004651"/>
    </source>
</evidence>
<organism evidence="9 10">
    <name type="scientific">Litoribacillus peritrichatus</name>
    <dbReference type="NCBI Taxonomy" id="718191"/>
    <lineage>
        <taxon>Bacteria</taxon>
        <taxon>Pseudomonadati</taxon>
        <taxon>Pseudomonadota</taxon>
        <taxon>Gammaproteobacteria</taxon>
        <taxon>Oceanospirillales</taxon>
        <taxon>Oceanospirillaceae</taxon>
        <taxon>Litoribacillus</taxon>
    </lineage>
</organism>
<comment type="similarity">
    <text evidence="2">Belongs to the AzlC family.</text>
</comment>
<keyword evidence="3" id="KW-0813">Transport</keyword>
<keyword evidence="7 8" id="KW-0472">Membrane</keyword>
<keyword evidence="4" id="KW-1003">Cell membrane</keyword>
<evidence type="ECO:0000256" key="2">
    <source>
        <dbReference type="ARBA" id="ARBA00010735"/>
    </source>
</evidence>
<keyword evidence="5 8" id="KW-0812">Transmembrane</keyword>
<keyword evidence="6 8" id="KW-1133">Transmembrane helix</keyword>
<dbReference type="InterPro" id="IPR011606">
    <property type="entry name" value="Brnchd-chn_aa_trnsp_permease"/>
</dbReference>
<dbReference type="RefSeq" id="WP_344798623.1">
    <property type="nucleotide sequence ID" value="NZ_BAABBN010000007.1"/>
</dbReference>
<sequence length="247" mass="27228">MTHSLKHKFIMALSGARDTLPLVLAAVPFGILFGALCQAFGLPFMLCMAMSVFVFAGSSQFVAVNLLGMGTPWFVVVCATFVVNLRHMMYSASLMKHVRQYSWLRRAVMAFGLTDETYATVLNRLNQQGDQAFCQHYYLGSFAFMYSNWILCSGLGFLVGAQLKDPLGWGLDVAMVVAFIGIVTPLLKSKLMWLSAVLSGGVAVLTHDLPFQMSILVSSVIAIVIPTWLTFRTKQTTPVLQPEVIQE</sequence>
<proteinExistence type="inferred from homology"/>
<evidence type="ECO:0000256" key="8">
    <source>
        <dbReference type="SAM" id="Phobius"/>
    </source>
</evidence>
<accession>A0ABP7MQT8</accession>
<protein>
    <submittedName>
        <fullName evidence="9">AzlC family ABC transporter permease</fullName>
    </submittedName>
</protein>
<evidence type="ECO:0000256" key="5">
    <source>
        <dbReference type="ARBA" id="ARBA00022692"/>
    </source>
</evidence>
<evidence type="ECO:0000256" key="4">
    <source>
        <dbReference type="ARBA" id="ARBA00022475"/>
    </source>
</evidence>
<evidence type="ECO:0000313" key="9">
    <source>
        <dbReference type="EMBL" id="GAA3925986.1"/>
    </source>
</evidence>
<feature type="transmembrane region" description="Helical" evidence="8">
    <location>
        <begin position="137"/>
        <end position="161"/>
    </location>
</feature>
<dbReference type="Proteomes" id="UP001501565">
    <property type="component" value="Unassembled WGS sequence"/>
</dbReference>
<dbReference type="PANTHER" id="PTHR34979:SF1">
    <property type="entry name" value="INNER MEMBRANE PROTEIN YGAZ"/>
    <property type="match status" value="1"/>
</dbReference>
<feature type="transmembrane region" description="Helical" evidence="8">
    <location>
        <begin position="61"/>
        <end position="85"/>
    </location>
</feature>
<name>A0ABP7MQT8_9GAMM</name>
<dbReference type="Pfam" id="PF03591">
    <property type="entry name" value="AzlC"/>
    <property type="match status" value="1"/>
</dbReference>